<feature type="transmembrane region" description="Helical" evidence="2">
    <location>
        <begin position="148"/>
        <end position="165"/>
    </location>
</feature>
<feature type="compositionally biased region" description="Polar residues" evidence="1">
    <location>
        <begin position="19"/>
        <end position="29"/>
    </location>
</feature>
<protein>
    <recommendedName>
        <fullName evidence="3">DUF7719 domain-containing protein</fullName>
    </recommendedName>
</protein>
<dbReference type="PANTHER" id="PTHR37846:SF1">
    <property type="entry name" value="DEACETYLASE-LIKE PROTEIN"/>
    <property type="match status" value="1"/>
</dbReference>
<keyword evidence="2" id="KW-0812">Transmembrane</keyword>
<dbReference type="Proteomes" id="UP000240883">
    <property type="component" value="Unassembled WGS sequence"/>
</dbReference>
<keyword evidence="2" id="KW-1133">Transmembrane helix</keyword>
<sequence>MAAGNRKERRAAAKESAKTTGSSFQPTNEIDQAGVDYILQHPDRSGPKGKTLFDLAEERQRELDIQNGRIRPSASDEDGEPIGPLGDAMLYSISLAMFHLTFDVLVYKQYWEDIVVLEILQRAAMAVPIFFFLVYITHVDLSMRFPTVRNLVFLAGSVAAGSYLIHSINRNAYFYVMKAAPPVGCLWIWSVFEMTWPYAMSNIVLVLGYSWWQGFDIF</sequence>
<dbReference type="InterPro" id="IPR056136">
    <property type="entry name" value="DUF7719"/>
</dbReference>
<name>A0A2T2NKR1_CORCC</name>
<organism evidence="4 5">
    <name type="scientific">Corynespora cassiicola Philippines</name>
    <dbReference type="NCBI Taxonomy" id="1448308"/>
    <lineage>
        <taxon>Eukaryota</taxon>
        <taxon>Fungi</taxon>
        <taxon>Dikarya</taxon>
        <taxon>Ascomycota</taxon>
        <taxon>Pezizomycotina</taxon>
        <taxon>Dothideomycetes</taxon>
        <taxon>Pleosporomycetidae</taxon>
        <taxon>Pleosporales</taxon>
        <taxon>Corynesporascaceae</taxon>
        <taxon>Corynespora</taxon>
    </lineage>
</organism>
<evidence type="ECO:0000256" key="2">
    <source>
        <dbReference type="SAM" id="Phobius"/>
    </source>
</evidence>
<feature type="domain" description="DUF7719" evidence="3">
    <location>
        <begin position="149"/>
        <end position="217"/>
    </location>
</feature>
<keyword evidence="5" id="KW-1185">Reference proteome</keyword>
<gene>
    <name evidence="4" type="ORF">BS50DRAFT_404289</name>
</gene>
<dbReference type="Pfam" id="PF24841">
    <property type="entry name" value="DUF7719"/>
    <property type="match status" value="1"/>
</dbReference>
<dbReference type="PANTHER" id="PTHR37846">
    <property type="entry name" value="YALI0B21296P"/>
    <property type="match status" value="1"/>
</dbReference>
<feature type="transmembrane region" description="Helical" evidence="2">
    <location>
        <begin position="119"/>
        <end position="136"/>
    </location>
</feature>
<evidence type="ECO:0000313" key="4">
    <source>
        <dbReference type="EMBL" id="PSN66025.1"/>
    </source>
</evidence>
<dbReference type="EMBL" id="KZ678136">
    <property type="protein sequence ID" value="PSN66025.1"/>
    <property type="molecule type" value="Genomic_DNA"/>
</dbReference>
<feature type="region of interest" description="Disordered" evidence="1">
    <location>
        <begin position="1"/>
        <end position="29"/>
    </location>
</feature>
<evidence type="ECO:0000313" key="5">
    <source>
        <dbReference type="Proteomes" id="UP000240883"/>
    </source>
</evidence>
<reference evidence="4 5" key="1">
    <citation type="journal article" date="2018" name="Front. Microbiol.">
        <title>Genome-Wide Analysis of Corynespora cassiicola Leaf Fall Disease Putative Effectors.</title>
        <authorList>
            <person name="Lopez D."/>
            <person name="Ribeiro S."/>
            <person name="Label P."/>
            <person name="Fumanal B."/>
            <person name="Venisse J.S."/>
            <person name="Kohler A."/>
            <person name="de Oliveira R.R."/>
            <person name="Labutti K."/>
            <person name="Lipzen A."/>
            <person name="Lail K."/>
            <person name="Bauer D."/>
            <person name="Ohm R.A."/>
            <person name="Barry K.W."/>
            <person name="Spatafora J."/>
            <person name="Grigoriev I.V."/>
            <person name="Martin F.M."/>
            <person name="Pujade-Renaud V."/>
        </authorList>
    </citation>
    <scope>NUCLEOTIDE SEQUENCE [LARGE SCALE GENOMIC DNA]</scope>
    <source>
        <strain evidence="4 5">Philippines</strain>
    </source>
</reference>
<accession>A0A2T2NKR1</accession>
<evidence type="ECO:0000256" key="1">
    <source>
        <dbReference type="SAM" id="MobiDB-lite"/>
    </source>
</evidence>
<dbReference type="AlphaFoldDB" id="A0A2T2NKR1"/>
<proteinExistence type="predicted"/>
<dbReference type="STRING" id="1448308.A0A2T2NKR1"/>
<evidence type="ECO:0000259" key="3">
    <source>
        <dbReference type="Pfam" id="PF24841"/>
    </source>
</evidence>
<keyword evidence="2" id="KW-0472">Membrane</keyword>
<dbReference type="OrthoDB" id="5597489at2759"/>
<feature type="transmembrane region" description="Helical" evidence="2">
    <location>
        <begin position="195"/>
        <end position="212"/>
    </location>
</feature>